<dbReference type="InterPro" id="IPR032524">
    <property type="entry name" value="ABC_tran_C"/>
</dbReference>
<dbReference type="Pfam" id="PF16326">
    <property type="entry name" value="ABC_tran_CTD"/>
    <property type="match status" value="1"/>
</dbReference>
<evidence type="ECO:0000259" key="4">
    <source>
        <dbReference type="PROSITE" id="PS50893"/>
    </source>
</evidence>
<dbReference type="Gene3D" id="1.10.287.380">
    <property type="entry name" value="Valyl-tRNA synthetase, C-terminal domain"/>
    <property type="match status" value="1"/>
</dbReference>
<organism evidence="5 6">
    <name type="scientific">Sulfurospirillum halorespirans DSM 13726</name>
    <dbReference type="NCBI Taxonomy" id="1193502"/>
    <lineage>
        <taxon>Bacteria</taxon>
        <taxon>Pseudomonadati</taxon>
        <taxon>Campylobacterota</taxon>
        <taxon>Epsilonproteobacteria</taxon>
        <taxon>Campylobacterales</taxon>
        <taxon>Sulfurospirillaceae</taxon>
        <taxon>Sulfurospirillum</taxon>
    </lineage>
</organism>
<evidence type="ECO:0000256" key="2">
    <source>
        <dbReference type="ARBA" id="ARBA00022840"/>
    </source>
</evidence>
<keyword evidence="3" id="KW-0175">Coiled coil</keyword>
<dbReference type="Pfam" id="PF00005">
    <property type="entry name" value="ABC_tran"/>
    <property type="match status" value="2"/>
</dbReference>
<dbReference type="AlphaFoldDB" id="A0A1D7TKP6"/>
<dbReference type="InterPro" id="IPR032781">
    <property type="entry name" value="ABC_tran_Xtn"/>
</dbReference>
<dbReference type="STRING" id="1193502.SHALO_1798"/>
<name>A0A1D7TKP6_9BACT</name>
<feature type="coiled-coil region" evidence="3">
    <location>
        <begin position="77"/>
        <end position="111"/>
    </location>
</feature>
<dbReference type="PROSITE" id="PS00211">
    <property type="entry name" value="ABC_TRANSPORTER_1"/>
    <property type="match status" value="2"/>
</dbReference>
<dbReference type="SMART" id="SM00382">
    <property type="entry name" value="AAA"/>
    <property type="match status" value="2"/>
</dbReference>
<dbReference type="PROSITE" id="PS50893">
    <property type="entry name" value="ABC_TRANSPORTER_2"/>
    <property type="match status" value="2"/>
</dbReference>
<dbReference type="InterPro" id="IPR003593">
    <property type="entry name" value="AAA+_ATPase"/>
</dbReference>
<keyword evidence="2 5" id="KW-0067">ATP-binding</keyword>
<accession>A0A1D7TKP6</accession>
<evidence type="ECO:0000313" key="6">
    <source>
        <dbReference type="Proteomes" id="UP000094609"/>
    </source>
</evidence>
<dbReference type="Proteomes" id="UP000094609">
    <property type="component" value="Chromosome"/>
</dbReference>
<dbReference type="SUPFAM" id="SSF52540">
    <property type="entry name" value="P-loop containing nucleoside triphosphate hydrolases"/>
    <property type="match status" value="2"/>
</dbReference>
<dbReference type="GO" id="GO:0005524">
    <property type="term" value="F:ATP binding"/>
    <property type="evidence" value="ECO:0007669"/>
    <property type="project" value="UniProtKB-KW"/>
</dbReference>
<proteinExistence type="predicted"/>
<dbReference type="KEGG" id="shal:SHALO_1798"/>
<dbReference type="RefSeq" id="WP_069478233.1">
    <property type="nucleotide sequence ID" value="NZ_CP017111.1"/>
</dbReference>
<feature type="coiled-coil region" evidence="3">
    <location>
        <begin position="618"/>
        <end position="645"/>
    </location>
</feature>
<evidence type="ECO:0000313" key="5">
    <source>
        <dbReference type="EMBL" id="AOO65569.1"/>
    </source>
</evidence>
<evidence type="ECO:0000256" key="1">
    <source>
        <dbReference type="ARBA" id="ARBA00022741"/>
    </source>
</evidence>
<sequence length="652" mass="75161">MALLDLIGISKAYETQKILTNVDFSLHEGERVAIIGKNGGGKSTLMKIVFGVLEADEGRRILQKNAKVGMLDQTPRFKEGMNVKEAIEEELKELKTARLRYEEVIKTLEHDYHNEALLAEQSQLVTFLDLHDAWSLDEKIEQVLQEFDLKQFEHSDVNLLSGGEQRRVTLAGLILQKPDILLLDEPTNHLDVYMVEFLEQMILKSKFTLLFISHDRYFIDHLATRTIEIDDGNVRSFEGGYENYLTCKELLILSLQKQHENLLKYLKGEEEWLRRGVKARLKRNEGRKQRVFELRESAKKNPSLVRKLKLELEREKHNFNGEKIINKQKMLFEMYNIDKKLGNKLLIKDFSTRILQKDRIAIVGKNGAGKSTLLKILLGDMSVDAGKFDKGEFKVGYFDQQRLMLDDNKNLIETFCPNGGDRVDVKGKNLHVFGYLKDFLFPKEDLNKKIGILSGGEKNRVALALLFSQEVDCLILDEPTNDLDIPTINILEEYIQSFGGAVIFVSHDRYFVDKIASKLYVFKGEGIIEESYQGYSEYLEIEKEIKELDAMEAIQEVSSEEKEEPKAQKAKESVPTKLSYKEQRALETLPLQIQTLEDEIIAIKKCLEDPECYQQIGLTKLSQNLEEKEARLEPLIEELLEIEEKVEMMQRG</sequence>
<dbReference type="EMBL" id="CP017111">
    <property type="protein sequence ID" value="AOO65569.1"/>
    <property type="molecule type" value="Genomic_DNA"/>
</dbReference>
<gene>
    <name evidence="5" type="ORF">SHALO_1798</name>
</gene>
<dbReference type="FunFam" id="3.40.50.300:FF:000011">
    <property type="entry name" value="Putative ABC transporter ATP-binding component"/>
    <property type="match status" value="1"/>
</dbReference>
<dbReference type="Pfam" id="PF12848">
    <property type="entry name" value="ABC_tran_Xtn"/>
    <property type="match status" value="1"/>
</dbReference>
<dbReference type="Gene3D" id="3.40.50.300">
    <property type="entry name" value="P-loop containing nucleotide triphosphate hydrolases"/>
    <property type="match status" value="2"/>
</dbReference>
<dbReference type="InterPro" id="IPR037118">
    <property type="entry name" value="Val-tRNA_synth_C_sf"/>
</dbReference>
<reference evidence="6" key="1">
    <citation type="submission" date="2016-08" db="EMBL/GenBank/DDBJ databases">
        <title>Complete genome sequence of the organohalide-respiring Epsilonproteobacterium Sulfurospirillum halorespirans.</title>
        <authorList>
            <person name="Goris T."/>
            <person name="Zimmermann J."/>
            <person name="Schenz B."/>
            <person name="Lemos M."/>
            <person name="Hackermueller J."/>
            <person name="Diekert G."/>
        </authorList>
    </citation>
    <scope>NUCLEOTIDE SEQUENCE [LARGE SCALE GENOMIC DNA]</scope>
    <source>
        <strain>DSM 13726</strain>
        <strain evidence="6">PCE-M2</strain>
    </source>
</reference>
<dbReference type="InterPro" id="IPR051309">
    <property type="entry name" value="ABCF_ATPase"/>
</dbReference>
<dbReference type="PANTHER" id="PTHR42855">
    <property type="entry name" value="ABC TRANSPORTER ATP-BINDING SUBUNIT"/>
    <property type="match status" value="1"/>
</dbReference>
<dbReference type="PANTHER" id="PTHR42855:SF1">
    <property type="entry name" value="ABC TRANSPORTER DOMAIN-CONTAINING PROTEIN"/>
    <property type="match status" value="1"/>
</dbReference>
<dbReference type="CDD" id="cd03221">
    <property type="entry name" value="ABCF_EF-3"/>
    <property type="match status" value="2"/>
</dbReference>
<dbReference type="GO" id="GO:0003677">
    <property type="term" value="F:DNA binding"/>
    <property type="evidence" value="ECO:0007669"/>
    <property type="project" value="InterPro"/>
</dbReference>
<feature type="domain" description="ABC transporter" evidence="4">
    <location>
        <begin position="332"/>
        <end position="548"/>
    </location>
</feature>
<protein>
    <submittedName>
        <fullName evidence="5">ABC transporter ATP-binding protein uup</fullName>
    </submittedName>
</protein>
<dbReference type="InterPro" id="IPR027417">
    <property type="entry name" value="P-loop_NTPase"/>
</dbReference>
<keyword evidence="1" id="KW-0547">Nucleotide-binding</keyword>
<feature type="domain" description="ABC transporter" evidence="4">
    <location>
        <begin position="4"/>
        <end position="256"/>
    </location>
</feature>
<evidence type="ECO:0000256" key="3">
    <source>
        <dbReference type="SAM" id="Coils"/>
    </source>
</evidence>
<keyword evidence="6" id="KW-1185">Reference proteome</keyword>
<dbReference type="PATRIC" id="fig|1193502.14.peg.1825"/>
<dbReference type="InterPro" id="IPR003439">
    <property type="entry name" value="ABC_transporter-like_ATP-bd"/>
</dbReference>
<dbReference type="GO" id="GO:0016887">
    <property type="term" value="F:ATP hydrolysis activity"/>
    <property type="evidence" value="ECO:0007669"/>
    <property type="project" value="InterPro"/>
</dbReference>
<dbReference type="InterPro" id="IPR017871">
    <property type="entry name" value="ABC_transporter-like_CS"/>
</dbReference>